<comment type="caution">
    <text evidence="1">The sequence shown here is derived from an EMBL/GenBank/DDBJ whole genome shotgun (WGS) entry which is preliminary data.</text>
</comment>
<dbReference type="InterPro" id="IPR004320">
    <property type="entry name" value="BPS1_pln"/>
</dbReference>
<dbReference type="Pfam" id="PF03087">
    <property type="entry name" value="BPS1"/>
    <property type="match status" value="1"/>
</dbReference>
<dbReference type="Proteomes" id="UP001454036">
    <property type="component" value="Unassembled WGS sequence"/>
</dbReference>
<name>A0AAV3RDH2_LITER</name>
<sequence>MVYFAFQHHGRSTSFPSQTQPDYIKAEIELNKIKTWESSCLSCRGCVSSDTIQTGLVGLAELYNCVHDLLGSPTTQQTIMKHHDEPIVEEVVEGSLIFIDCCGKIKELLASMREHLQELESAMRTKGGDSSIQNNINAYINLRKRIKKDVIKNLKILKQKDVLFSPILIEDQQLALLIKLLREVFAATTSVFKTILHFLGVEDLQIKFNGWSSISKMMISRSKVNGRELNSANEVKSIDIILGETASIKNSKFDVQVIVRMLKSLDAKIQGLESGMDLVFRKLIKNRVCFLNMITF</sequence>
<proteinExistence type="predicted"/>
<dbReference type="GO" id="GO:0048364">
    <property type="term" value="P:root development"/>
    <property type="evidence" value="ECO:0007669"/>
    <property type="project" value="InterPro"/>
</dbReference>
<gene>
    <name evidence="1" type="ORF">LIER_41472</name>
</gene>
<evidence type="ECO:0000313" key="2">
    <source>
        <dbReference type="Proteomes" id="UP001454036"/>
    </source>
</evidence>
<organism evidence="1 2">
    <name type="scientific">Lithospermum erythrorhizon</name>
    <name type="common">Purple gromwell</name>
    <name type="synonym">Lithospermum officinale var. erythrorhizon</name>
    <dbReference type="NCBI Taxonomy" id="34254"/>
    <lineage>
        <taxon>Eukaryota</taxon>
        <taxon>Viridiplantae</taxon>
        <taxon>Streptophyta</taxon>
        <taxon>Embryophyta</taxon>
        <taxon>Tracheophyta</taxon>
        <taxon>Spermatophyta</taxon>
        <taxon>Magnoliopsida</taxon>
        <taxon>eudicotyledons</taxon>
        <taxon>Gunneridae</taxon>
        <taxon>Pentapetalae</taxon>
        <taxon>asterids</taxon>
        <taxon>lamiids</taxon>
        <taxon>Boraginales</taxon>
        <taxon>Boraginaceae</taxon>
        <taxon>Boraginoideae</taxon>
        <taxon>Lithospermeae</taxon>
        <taxon>Lithospermum</taxon>
    </lineage>
</organism>
<evidence type="ECO:0000313" key="1">
    <source>
        <dbReference type="EMBL" id="GAA0173165.1"/>
    </source>
</evidence>
<dbReference type="GO" id="GO:0048367">
    <property type="term" value="P:shoot system development"/>
    <property type="evidence" value="ECO:0007669"/>
    <property type="project" value="InterPro"/>
</dbReference>
<reference evidence="1 2" key="1">
    <citation type="submission" date="2024-01" db="EMBL/GenBank/DDBJ databases">
        <title>The complete chloroplast genome sequence of Lithospermum erythrorhizon: insights into the phylogenetic relationship among Boraginaceae species and the maternal lineages of purple gromwells.</title>
        <authorList>
            <person name="Okada T."/>
            <person name="Watanabe K."/>
        </authorList>
    </citation>
    <scope>NUCLEOTIDE SEQUENCE [LARGE SCALE GENOMIC DNA]</scope>
</reference>
<dbReference type="AlphaFoldDB" id="A0AAV3RDH2"/>
<dbReference type="PANTHER" id="PTHR33070:SF51">
    <property type="entry name" value="DUF241 DOMAIN PROTEIN"/>
    <property type="match status" value="1"/>
</dbReference>
<accession>A0AAV3RDH2</accession>
<protein>
    <submittedName>
        <fullName evidence="1">Uncharacterized protein</fullName>
    </submittedName>
</protein>
<dbReference type="EMBL" id="BAABME010026025">
    <property type="protein sequence ID" value="GAA0173165.1"/>
    <property type="molecule type" value="Genomic_DNA"/>
</dbReference>
<dbReference type="PANTHER" id="PTHR33070">
    <property type="entry name" value="OS06G0725500 PROTEIN"/>
    <property type="match status" value="1"/>
</dbReference>
<keyword evidence="2" id="KW-1185">Reference proteome</keyword>